<dbReference type="KEGG" id="tki:TKV_c04240"/>
<keyword evidence="2" id="KW-0031">Aminopeptidase</keyword>
<dbReference type="InterPro" id="IPR008007">
    <property type="entry name" value="Peptidase_M42"/>
</dbReference>
<gene>
    <name evidence="9" type="ORF">TKV_c04240</name>
</gene>
<dbReference type="EMBL" id="CP009170">
    <property type="protein sequence ID" value="AIS51627.1"/>
    <property type="molecule type" value="Genomic_DNA"/>
</dbReference>
<dbReference type="CDD" id="cd05656">
    <property type="entry name" value="M42_Frv"/>
    <property type="match status" value="1"/>
</dbReference>
<dbReference type="STRING" id="2325.TKV_c04240"/>
<dbReference type="Gene3D" id="2.40.30.40">
    <property type="entry name" value="Peptidase M42, domain 2"/>
    <property type="match status" value="1"/>
</dbReference>
<dbReference type="GO" id="GO:0046872">
    <property type="term" value="F:metal ion binding"/>
    <property type="evidence" value="ECO:0007669"/>
    <property type="project" value="UniProtKB-UniRule"/>
</dbReference>
<dbReference type="PIRSF" id="PIRSF001123">
    <property type="entry name" value="PepA_GA"/>
    <property type="match status" value="1"/>
</dbReference>
<evidence type="ECO:0000313" key="9">
    <source>
        <dbReference type="EMBL" id="AIS51627.1"/>
    </source>
</evidence>
<dbReference type="eggNOG" id="COG1363">
    <property type="taxonomic scope" value="Bacteria"/>
</dbReference>
<reference evidence="10" key="1">
    <citation type="journal article" date="2015" name="Genome Announc.">
        <title>Whole-Genome Sequences of 80 Environmental and Clinical Isolates of Burkholderia pseudomallei.</title>
        <authorList>
            <person name="Johnson S.L."/>
            <person name="Baker A.L."/>
            <person name="Chain P.S."/>
            <person name="Currie B.J."/>
            <person name="Daligault H.E."/>
            <person name="Davenport K.W."/>
            <person name="Davis C.B."/>
            <person name="Inglis T.J."/>
            <person name="Kaestli M."/>
            <person name="Koren S."/>
            <person name="Mayo M."/>
            <person name="Merritt A.J."/>
            <person name="Price E.P."/>
            <person name="Sarovich D.S."/>
            <person name="Warner J."/>
            <person name="Rosovitz M.J."/>
        </authorList>
    </citation>
    <scope>NUCLEOTIDE SEQUENCE [LARGE SCALE GENOMIC DNA]</scope>
    <source>
        <strain evidence="10">DSM 2030</strain>
    </source>
</reference>
<evidence type="ECO:0000256" key="7">
    <source>
        <dbReference type="PIRSR" id="PIRSR001123-1"/>
    </source>
</evidence>
<evidence type="ECO:0000256" key="4">
    <source>
        <dbReference type="ARBA" id="ARBA00022723"/>
    </source>
</evidence>
<keyword evidence="9" id="KW-0326">Glycosidase</keyword>
<evidence type="ECO:0000256" key="3">
    <source>
        <dbReference type="ARBA" id="ARBA00022670"/>
    </source>
</evidence>
<dbReference type="InterPro" id="IPR051464">
    <property type="entry name" value="Peptidase_M42_aminopept"/>
</dbReference>
<organism evidence="9 10">
    <name type="scientific">Thermoanaerobacter kivui</name>
    <name type="common">Acetogenium kivui</name>
    <dbReference type="NCBI Taxonomy" id="2325"/>
    <lineage>
        <taxon>Bacteria</taxon>
        <taxon>Bacillati</taxon>
        <taxon>Bacillota</taxon>
        <taxon>Clostridia</taxon>
        <taxon>Thermoanaerobacterales</taxon>
        <taxon>Thermoanaerobacteraceae</taxon>
        <taxon>Thermoanaerobacter</taxon>
    </lineage>
</organism>
<keyword evidence="3" id="KW-0645">Protease</keyword>
<dbReference type="SUPFAM" id="SSF101821">
    <property type="entry name" value="Aminopeptidase/glucanase lid domain"/>
    <property type="match status" value="1"/>
</dbReference>
<dbReference type="Pfam" id="PF05343">
    <property type="entry name" value="Peptidase_M42"/>
    <property type="match status" value="1"/>
</dbReference>
<evidence type="ECO:0000256" key="1">
    <source>
        <dbReference type="ARBA" id="ARBA00006272"/>
    </source>
</evidence>
<comment type="cofactor">
    <cofactor evidence="8">
        <name>a divalent metal cation</name>
        <dbReference type="ChEBI" id="CHEBI:60240"/>
    </cofactor>
    <text evidence="8">Binds 2 divalent metal cations per subunit.</text>
</comment>
<dbReference type="Gene3D" id="3.40.630.10">
    <property type="entry name" value="Zn peptidases"/>
    <property type="match status" value="1"/>
</dbReference>
<evidence type="ECO:0000256" key="8">
    <source>
        <dbReference type="PIRSR" id="PIRSR001123-2"/>
    </source>
</evidence>
<feature type="binding site" evidence="8">
    <location>
        <position position="195"/>
    </location>
    <ligand>
        <name>Zn(2+)</name>
        <dbReference type="ChEBI" id="CHEBI:29105"/>
        <label>2</label>
    </ligand>
</feature>
<evidence type="ECO:0000256" key="5">
    <source>
        <dbReference type="ARBA" id="ARBA00022801"/>
    </source>
</evidence>
<dbReference type="InterPro" id="IPR023367">
    <property type="entry name" value="Peptidase_M42_dom2"/>
</dbReference>
<evidence type="ECO:0000256" key="6">
    <source>
        <dbReference type="PIRNR" id="PIRNR001123"/>
    </source>
</evidence>
<dbReference type="AlphaFoldDB" id="A0A097AP76"/>
<dbReference type="PANTHER" id="PTHR32481">
    <property type="entry name" value="AMINOPEPTIDASE"/>
    <property type="match status" value="1"/>
</dbReference>
<dbReference type="GO" id="GO:0006508">
    <property type="term" value="P:proteolysis"/>
    <property type="evidence" value="ECO:0007669"/>
    <property type="project" value="UniProtKB-KW"/>
</dbReference>
<dbReference type="OrthoDB" id="9772053at2"/>
<dbReference type="GO" id="GO:0004177">
    <property type="term" value="F:aminopeptidase activity"/>
    <property type="evidence" value="ECO:0007669"/>
    <property type="project" value="UniProtKB-UniRule"/>
</dbReference>
<feature type="binding site" evidence="8">
    <location>
        <position position="165"/>
    </location>
    <ligand>
        <name>Zn(2+)</name>
        <dbReference type="ChEBI" id="CHEBI:29105"/>
        <label>2</label>
    </ligand>
</feature>
<evidence type="ECO:0000256" key="2">
    <source>
        <dbReference type="ARBA" id="ARBA00022438"/>
    </source>
</evidence>
<feature type="binding site" evidence="8">
    <location>
        <position position="303"/>
    </location>
    <ligand>
        <name>Zn(2+)</name>
        <dbReference type="ChEBI" id="CHEBI:29105"/>
        <label>2</label>
    </ligand>
</feature>
<protein>
    <submittedName>
        <fullName evidence="9">Endoglucanase</fullName>
        <ecNumber evidence="9">3.2.1.4</ecNumber>
    </submittedName>
</protein>
<proteinExistence type="inferred from homology"/>
<feature type="binding site" evidence="8">
    <location>
        <position position="63"/>
    </location>
    <ligand>
        <name>Zn(2+)</name>
        <dbReference type="ChEBI" id="CHEBI:29105"/>
        <label>1</label>
    </ligand>
</feature>
<dbReference type="PANTHER" id="PTHR32481:SF9">
    <property type="entry name" value="ENDOGLUCANASE"/>
    <property type="match status" value="1"/>
</dbReference>
<comment type="similarity">
    <text evidence="1 6">Belongs to the peptidase M42 family.</text>
</comment>
<dbReference type="EC" id="3.2.1.4" evidence="9"/>
<dbReference type="MEROPS" id="M42.010"/>
<dbReference type="GO" id="GO:0008810">
    <property type="term" value="F:cellulase activity"/>
    <property type="evidence" value="ECO:0007669"/>
    <property type="project" value="UniProtKB-EC"/>
</dbReference>
<dbReference type="Proteomes" id="UP000029669">
    <property type="component" value="Chromosome"/>
</dbReference>
<name>A0A097AP76_THEKI</name>
<evidence type="ECO:0000313" key="10">
    <source>
        <dbReference type="Proteomes" id="UP000029669"/>
    </source>
</evidence>
<keyword evidence="5 9" id="KW-0378">Hydrolase</keyword>
<dbReference type="RefSeq" id="WP_049684556.1">
    <property type="nucleotide sequence ID" value="NZ_CP009170.1"/>
</dbReference>
<feature type="active site" description="Proton acceptor" evidence="7">
    <location>
        <position position="194"/>
    </location>
</feature>
<dbReference type="SUPFAM" id="SSF53187">
    <property type="entry name" value="Zn-dependent exopeptidases"/>
    <property type="match status" value="1"/>
</dbReference>
<sequence>MSVNVELIKKLTQAFGPSGSEEKVFEIIREEVKGFCDEITHDAMGNMICVKKGKGKKIMVAAHADEIGIMVTHIEEEGFLRFTTIGGVYVEHLVGRRVKFKNGTVGVIGVEHLEDKKDFKLEKLYIDIGAKDKKEAEELVKIGESGSFVGEFVEAGDRLVSKAFDDRIGCYVAIEALKNVKTENELYFVFTVQEEVGLRGATTAAYSINPDFAIAVDVTATGDIPKAKKMAMALGKGAAIKVMDRSIIVSPFVRDMMIEVAKENNIPYQLEILEFGGTDAGAIHLSRGGVPSGVISIPTRYVHSVSEMVDKKDVEASINLLIKILEK</sequence>
<feature type="binding site" evidence="8">
    <location>
        <position position="165"/>
    </location>
    <ligand>
        <name>Zn(2+)</name>
        <dbReference type="ChEBI" id="CHEBI:29105"/>
        <label>1</label>
    </ligand>
</feature>
<accession>A0A097AP76</accession>
<keyword evidence="4 8" id="KW-0479">Metal-binding</keyword>
<dbReference type="HOGENOM" id="CLU_047249_0_2_9"/>
<feature type="binding site" evidence="8">
    <location>
        <position position="217"/>
    </location>
    <ligand>
        <name>Zn(2+)</name>
        <dbReference type="ChEBI" id="CHEBI:29105"/>
        <label>1</label>
    </ligand>
</feature>
<keyword evidence="10" id="KW-1185">Reference proteome</keyword>